<comment type="function">
    <text evidence="2">Catalyzes the reduction of dTDP-6-deoxy-L-lyxo-4-hexulose to yield dTDP-L-rhamnose.</text>
</comment>
<keyword evidence="2" id="KW-0560">Oxidoreductase</keyword>
<comment type="pathway">
    <text evidence="2">Carbohydrate biosynthesis; dTDP-L-rhamnose biosynthesis.</text>
</comment>
<dbReference type="GO" id="GO:0008831">
    <property type="term" value="F:dTDP-4-dehydrorhamnose reductase activity"/>
    <property type="evidence" value="ECO:0007669"/>
    <property type="project" value="UniProtKB-EC"/>
</dbReference>
<dbReference type="Gene3D" id="3.90.25.10">
    <property type="entry name" value="UDP-galactose 4-epimerase, domain 1"/>
    <property type="match status" value="1"/>
</dbReference>
<gene>
    <name evidence="4" type="ORF">H8E19_09965</name>
</gene>
<evidence type="ECO:0000313" key="5">
    <source>
        <dbReference type="Proteomes" id="UP000650524"/>
    </source>
</evidence>
<dbReference type="CDD" id="cd05254">
    <property type="entry name" value="dTDP_HR_like_SDR_e"/>
    <property type="match status" value="1"/>
</dbReference>
<evidence type="ECO:0000256" key="2">
    <source>
        <dbReference type="RuleBase" id="RU364082"/>
    </source>
</evidence>
<dbReference type="PANTHER" id="PTHR10491">
    <property type="entry name" value="DTDP-4-DEHYDRORHAMNOSE REDUCTASE"/>
    <property type="match status" value="1"/>
</dbReference>
<dbReference type="InterPro" id="IPR029903">
    <property type="entry name" value="RmlD-like-bd"/>
</dbReference>
<feature type="domain" description="RmlD-like substrate binding" evidence="3">
    <location>
        <begin position="1"/>
        <end position="282"/>
    </location>
</feature>
<dbReference type="UniPathway" id="UPA00124"/>
<comment type="caution">
    <text evidence="4">The sequence shown here is derived from an EMBL/GenBank/DDBJ whole genome shotgun (WGS) entry which is preliminary data.</text>
</comment>
<dbReference type="Pfam" id="PF04321">
    <property type="entry name" value="RmlD_sub_bind"/>
    <property type="match status" value="1"/>
</dbReference>
<dbReference type="Gene3D" id="3.40.50.720">
    <property type="entry name" value="NAD(P)-binding Rossmann-like Domain"/>
    <property type="match status" value="1"/>
</dbReference>
<dbReference type="SUPFAM" id="SSF51735">
    <property type="entry name" value="NAD(P)-binding Rossmann-fold domains"/>
    <property type="match status" value="1"/>
</dbReference>
<dbReference type="EMBL" id="JACNJD010000230">
    <property type="protein sequence ID" value="MBC8177717.1"/>
    <property type="molecule type" value="Genomic_DNA"/>
</dbReference>
<dbReference type="EC" id="1.1.1.133" evidence="2"/>
<keyword evidence="2" id="KW-0521">NADP</keyword>
<dbReference type="GO" id="GO:0019305">
    <property type="term" value="P:dTDP-rhamnose biosynthetic process"/>
    <property type="evidence" value="ECO:0007669"/>
    <property type="project" value="UniProtKB-UniPathway"/>
</dbReference>
<evidence type="ECO:0000259" key="3">
    <source>
        <dbReference type="Pfam" id="PF04321"/>
    </source>
</evidence>
<dbReference type="GO" id="GO:0005829">
    <property type="term" value="C:cytosol"/>
    <property type="evidence" value="ECO:0007669"/>
    <property type="project" value="TreeGrafter"/>
</dbReference>
<evidence type="ECO:0000256" key="1">
    <source>
        <dbReference type="ARBA" id="ARBA00010944"/>
    </source>
</evidence>
<sequence length="293" mass="33112">MKIFIVGSTGMLGSECKEVLRKDHEVICPDKDEVDIISWDVVIEHLGEVAPDVIINCAGFTDMKACETEDFAVRKINVEGPRNLAQASARFGCKMVHLSCGHVFDGKKRMPQPYFEDDTPNPLSAYGKSKLESEIAVRGNSPNYIIIRAICLYGINGKNLVKSILAQAVRKKKKVLRIPEDQFGAPTWSYRLALQIKTLLEKGGRGTYHLTAGSHCSRFEFARYLLDRLNIKTPIEPCSLRDLDDPFVMPVNCLLENRLSKKHGLNVMVDWKEDLDRFLDKFGKKLIKEARRA</sequence>
<protein>
    <recommendedName>
        <fullName evidence="2">dTDP-4-dehydrorhamnose reductase</fullName>
        <ecNumber evidence="2">1.1.1.133</ecNumber>
    </recommendedName>
</protein>
<dbReference type="InterPro" id="IPR036291">
    <property type="entry name" value="NAD(P)-bd_dom_sf"/>
</dbReference>
<dbReference type="Proteomes" id="UP000650524">
    <property type="component" value="Unassembled WGS sequence"/>
</dbReference>
<organism evidence="4 5">
    <name type="scientific">Candidatus Desulfacyla euxinica</name>
    <dbReference type="NCBI Taxonomy" id="2841693"/>
    <lineage>
        <taxon>Bacteria</taxon>
        <taxon>Deltaproteobacteria</taxon>
        <taxon>Candidatus Desulfacyla</taxon>
    </lineage>
</organism>
<accession>A0A8J6N050</accession>
<name>A0A8J6N050_9DELT</name>
<dbReference type="PANTHER" id="PTHR10491:SF4">
    <property type="entry name" value="METHIONINE ADENOSYLTRANSFERASE 2 SUBUNIT BETA"/>
    <property type="match status" value="1"/>
</dbReference>
<comment type="similarity">
    <text evidence="1 2">Belongs to the dTDP-4-dehydrorhamnose reductase family.</text>
</comment>
<proteinExistence type="inferred from homology"/>
<evidence type="ECO:0000313" key="4">
    <source>
        <dbReference type="EMBL" id="MBC8177717.1"/>
    </source>
</evidence>
<reference evidence="4 5" key="1">
    <citation type="submission" date="2020-08" db="EMBL/GenBank/DDBJ databases">
        <title>Bridging the membrane lipid divide: bacteria of the FCB group superphylum have the potential to synthesize archaeal ether lipids.</title>
        <authorList>
            <person name="Villanueva L."/>
            <person name="Von Meijenfeldt F.A.B."/>
            <person name="Westbye A.B."/>
            <person name="Yadav S."/>
            <person name="Hopmans E.C."/>
            <person name="Dutilh B.E."/>
            <person name="Sinninghe Damste J.S."/>
        </authorList>
    </citation>
    <scope>NUCLEOTIDE SEQUENCE [LARGE SCALE GENOMIC DNA]</scope>
    <source>
        <strain evidence="4">NIOZ-UU27</strain>
    </source>
</reference>
<dbReference type="InterPro" id="IPR005913">
    <property type="entry name" value="dTDP_dehydrorham_reduct"/>
</dbReference>
<dbReference type="AlphaFoldDB" id="A0A8J6N050"/>